<name>S2ZYS3_9CORY</name>
<dbReference type="Proteomes" id="UP000014408">
    <property type="component" value="Unassembled WGS sequence"/>
</dbReference>
<organism evidence="3 4">
    <name type="scientific">Corynebacterium pyruviciproducens ATCC BAA-1742</name>
    <dbReference type="NCBI Taxonomy" id="1125779"/>
    <lineage>
        <taxon>Bacteria</taxon>
        <taxon>Bacillati</taxon>
        <taxon>Actinomycetota</taxon>
        <taxon>Actinomycetes</taxon>
        <taxon>Mycobacteriales</taxon>
        <taxon>Corynebacteriaceae</taxon>
        <taxon>Corynebacterium</taxon>
    </lineage>
</organism>
<dbReference type="InterPro" id="IPR024537">
    <property type="entry name" value="DUF3322"/>
</dbReference>
<reference evidence="3 4" key="1">
    <citation type="submission" date="2013-05" db="EMBL/GenBank/DDBJ databases">
        <title>The Genome Sequence of Corynebacterium pyruviciproducens 1773O (ATCC BAA-1742).</title>
        <authorList>
            <consortium name="The Broad Institute Genomics Platform"/>
            <person name="Earl A."/>
            <person name="Ward D."/>
            <person name="Feldgarden M."/>
            <person name="Gevers D."/>
            <person name="Tong J."/>
            <person name="Walker B."/>
            <person name="Young S."/>
            <person name="Zeng Q."/>
            <person name="Gargeya S."/>
            <person name="Fitzgerald M."/>
            <person name="Haas B."/>
            <person name="Abouelleil A."/>
            <person name="Allen A.W."/>
            <person name="Alvarado L."/>
            <person name="Arachchi H.M."/>
            <person name="Berlin A.M."/>
            <person name="Chapman S.B."/>
            <person name="Gainer-Dewar J."/>
            <person name="Goldberg J."/>
            <person name="Griggs A."/>
            <person name="Gujja S."/>
            <person name="Hansen M."/>
            <person name="Howarth C."/>
            <person name="Imamovic A."/>
            <person name="Ireland A."/>
            <person name="Larimer J."/>
            <person name="McCowan C."/>
            <person name="Murphy C."/>
            <person name="Pearson M."/>
            <person name="Poon T.W."/>
            <person name="Priest M."/>
            <person name="Roberts A."/>
            <person name="Saif S."/>
            <person name="Shea T."/>
            <person name="Sisk P."/>
            <person name="Sykes S."/>
            <person name="Wortman J."/>
            <person name="Nusbaum C."/>
            <person name="Birren B."/>
        </authorList>
    </citation>
    <scope>NUCLEOTIDE SEQUENCE [LARGE SCALE GENOMIC DNA]</scope>
    <source>
        <strain evidence="3 4">ATCC BAA-1742</strain>
    </source>
</reference>
<evidence type="ECO:0000313" key="4">
    <source>
        <dbReference type="Proteomes" id="UP000014408"/>
    </source>
</evidence>
<dbReference type="RefSeq" id="WP_016458175.1">
    <property type="nucleotide sequence ID" value="NZ_KE150447.1"/>
</dbReference>
<proteinExistence type="predicted"/>
<dbReference type="HOGENOM" id="CLU_054007_1_0_11"/>
<keyword evidence="4" id="KW-1185">Reference proteome</keyword>
<gene>
    <name evidence="3" type="ORF">HMPREF1219_01429</name>
</gene>
<dbReference type="AlphaFoldDB" id="S2ZYS3"/>
<dbReference type="eggNOG" id="COG4924">
    <property type="taxonomic scope" value="Bacteria"/>
</dbReference>
<feature type="domain" description="DUF3322" evidence="2">
    <location>
        <begin position="7"/>
        <end position="183"/>
    </location>
</feature>
<protein>
    <recommendedName>
        <fullName evidence="5">Wadjet protein JetD C-terminal domain-containing protein</fullName>
    </recommendedName>
</protein>
<dbReference type="InterPro" id="IPR024534">
    <property type="entry name" value="JetD_C"/>
</dbReference>
<dbReference type="PATRIC" id="fig|1125779.3.peg.1390"/>
<evidence type="ECO:0000313" key="3">
    <source>
        <dbReference type="EMBL" id="EPD69204.1"/>
    </source>
</evidence>
<evidence type="ECO:0008006" key="5">
    <source>
        <dbReference type="Google" id="ProtNLM"/>
    </source>
</evidence>
<dbReference type="Pfam" id="PF09983">
    <property type="entry name" value="JetD_C"/>
    <property type="match status" value="1"/>
</dbReference>
<evidence type="ECO:0000259" key="2">
    <source>
        <dbReference type="Pfam" id="PF11795"/>
    </source>
</evidence>
<sequence length="373" mass="41534">MRDVAWARKRALTFYNNNFQSWLAGDFSPLSLNLQPPTVKDVEADGGAAFREWKAGWDAHWAEPTYVDKRLGLYGTYSVPFRLDIASADKAARLAGKTAHWRHLNEIASAIACGTGIPDAIPILARKVSSWEDWADLTVTQFNGVVRWLQVHDASDYFQRELPIPGVDTKWLEKHGGLVSAIVGKPTFRPRPTMVELKSLDEAVPVLGGVRHLSVESDDLERVPAGFELVIVVENYTTFIALPSLPRTLAVYGGGFSVTDKLDFIGANTPVLYWSDLDSAGFAMLARVRAHLPQARSVLMDLDTAREHLPFAVEEPQPTTAPSQLLTSDELATFEFLREHSAGTCARIEQERIGYPWVCDRLNLAMEGFRDLR</sequence>
<dbReference type="STRING" id="1125779.HMPREF1219_01429"/>
<accession>S2ZYS3</accession>
<evidence type="ECO:0000259" key="1">
    <source>
        <dbReference type="Pfam" id="PF09983"/>
    </source>
</evidence>
<dbReference type="EMBL" id="ATBY01000014">
    <property type="protein sequence ID" value="EPD69204.1"/>
    <property type="molecule type" value="Genomic_DNA"/>
</dbReference>
<feature type="domain" description="Wadjet protein JetD C-terminal" evidence="1">
    <location>
        <begin position="188"/>
        <end position="361"/>
    </location>
</feature>
<dbReference type="Pfam" id="PF11795">
    <property type="entry name" value="DUF3322"/>
    <property type="match status" value="1"/>
</dbReference>
<comment type="caution">
    <text evidence="3">The sequence shown here is derived from an EMBL/GenBank/DDBJ whole genome shotgun (WGS) entry which is preliminary data.</text>
</comment>